<dbReference type="EMBL" id="LAZR01002484">
    <property type="protein sequence ID" value="KKN29498.1"/>
    <property type="molecule type" value="Genomic_DNA"/>
</dbReference>
<reference evidence="1" key="1">
    <citation type="journal article" date="2015" name="Nature">
        <title>Complex archaea that bridge the gap between prokaryotes and eukaryotes.</title>
        <authorList>
            <person name="Spang A."/>
            <person name="Saw J.H."/>
            <person name="Jorgensen S.L."/>
            <person name="Zaremba-Niedzwiedzka K."/>
            <person name="Martijn J."/>
            <person name="Lind A.E."/>
            <person name="van Eijk R."/>
            <person name="Schleper C."/>
            <person name="Guy L."/>
            <person name="Ettema T.J."/>
        </authorList>
    </citation>
    <scope>NUCLEOTIDE SEQUENCE</scope>
</reference>
<name>A0A0F9SJL3_9ZZZZ</name>
<gene>
    <name evidence="1" type="ORF">LCGC14_0843660</name>
</gene>
<organism evidence="1">
    <name type="scientific">marine sediment metagenome</name>
    <dbReference type="NCBI Taxonomy" id="412755"/>
    <lineage>
        <taxon>unclassified sequences</taxon>
        <taxon>metagenomes</taxon>
        <taxon>ecological metagenomes</taxon>
    </lineage>
</organism>
<protein>
    <submittedName>
        <fullName evidence="1">Uncharacterized protein</fullName>
    </submittedName>
</protein>
<proteinExistence type="predicted"/>
<accession>A0A0F9SJL3</accession>
<comment type="caution">
    <text evidence="1">The sequence shown here is derived from an EMBL/GenBank/DDBJ whole genome shotgun (WGS) entry which is preliminary data.</text>
</comment>
<dbReference type="AlphaFoldDB" id="A0A0F9SJL3"/>
<sequence>MSRRKLLWMKRAEKGDVETMFPHRNVEGLGRRGTGAVEKSSGAGKGIGNICTRAMSTEMRSKIKRWISEPAKKKKR</sequence>
<evidence type="ECO:0000313" key="1">
    <source>
        <dbReference type="EMBL" id="KKN29498.1"/>
    </source>
</evidence>